<dbReference type="Gene3D" id="1.10.10.990">
    <property type="match status" value="1"/>
</dbReference>
<proteinExistence type="inferred from homology"/>
<dbReference type="NCBIfam" id="TIGR01450">
    <property type="entry name" value="recC"/>
    <property type="match status" value="1"/>
</dbReference>
<accession>A0ABS8P4H7</accession>
<keyword evidence="7 10" id="KW-0067">ATP-binding</keyword>
<keyword evidence="6 10" id="KW-0269">Exonuclease</keyword>
<dbReference type="Pfam" id="PF17946">
    <property type="entry name" value="RecC_C"/>
    <property type="match status" value="1"/>
</dbReference>
<feature type="domain" description="RecC C-terminal" evidence="11">
    <location>
        <begin position="808"/>
        <end position="1033"/>
    </location>
</feature>
<name>A0ABS8P4H7_9PSEU</name>
<evidence type="ECO:0000256" key="8">
    <source>
        <dbReference type="ARBA" id="ARBA00023125"/>
    </source>
</evidence>
<comment type="similarity">
    <text evidence="10">Belongs to the RecC family.</text>
</comment>
<evidence type="ECO:0000256" key="3">
    <source>
        <dbReference type="ARBA" id="ARBA00022763"/>
    </source>
</evidence>
<dbReference type="Gene3D" id="3.40.50.10930">
    <property type="match status" value="1"/>
</dbReference>
<keyword evidence="8 10" id="KW-0238">DNA-binding</keyword>
<dbReference type="Pfam" id="PF04257">
    <property type="entry name" value="Exonuc_V_gamma"/>
    <property type="match status" value="1"/>
</dbReference>
<dbReference type="Gene3D" id="1.10.10.160">
    <property type="match status" value="1"/>
</dbReference>
<evidence type="ECO:0000313" key="13">
    <source>
        <dbReference type="Proteomes" id="UP001199469"/>
    </source>
</evidence>
<keyword evidence="9 10" id="KW-0234">DNA repair</keyword>
<evidence type="ECO:0000256" key="7">
    <source>
        <dbReference type="ARBA" id="ARBA00022840"/>
    </source>
</evidence>
<dbReference type="InterPro" id="IPR006697">
    <property type="entry name" value="RecC"/>
</dbReference>
<dbReference type="InterPro" id="IPR013986">
    <property type="entry name" value="DExx_box_DNA_helicase_dom_sf"/>
</dbReference>
<organism evidence="12 13">
    <name type="scientific">Actinomycetospora endophytica</name>
    <dbReference type="NCBI Taxonomy" id="2291215"/>
    <lineage>
        <taxon>Bacteria</taxon>
        <taxon>Bacillati</taxon>
        <taxon>Actinomycetota</taxon>
        <taxon>Actinomycetes</taxon>
        <taxon>Pseudonocardiales</taxon>
        <taxon>Pseudonocardiaceae</taxon>
        <taxon>Actinomycetospora</taxon>
    </lineage>
</organism>
<evidence type="ECO:0000256" key="10">
    <source>
        <dbReference type="HAMAP-Rule" id="MF_01486"/>
    </source>
</evidence>
<evidence type="ECO:0000256" key="2">
    <source>
        <dbReference type="ARBA" id="ARBA00022741"/>
    </source>
</evidence>
<comment type="function">
    <text evidence="10">A helicase/nuclease that prepares dsDNA breaks (DSB) for recombinational DNA repair. Binds to DSBs and unwinds DNA via a highly rapid and processive ATP-dependent bidirectional helicase activity. Unwinds dsDNA until it encounters a Chi (crossover hotspot instigator) sequence from the 3' direction. Cuts ssDNA a few nucleotides 3' to the Chi site. The properties and activities of the enzyme are changed at Chi. The Chi-altered holoenzyme produces a long 3'-ssDNA overhang and facilitates RecA-binding to the ssDNA for homologous DNA recombination and repair. Holoenzyme degrades any linearized DNA that is unable to undergo homologous recombination. In the holoenzyme this subunit recognizes the wild-type Chi sequence, and when added to isolated RecB increases its ATP-dependent helicase processivity.</text>
</comment>
<dbReference type="InterPro" id="IPR027417">
    <property type="entry name" value="P-loop_NTPase"/>
</dbReference>
<comment type="miscellaneous">
    <text evidence="10">In the RecBCD complex, RecB has a slow 3'-5' helicase, an exonuclease activity and loads RecA onto ssDNA, RecD has a fast 5'-3' helicase activity, while RecC stimulates the ATPase and processivity of the RecB helicase and contributes to recognition of the Chi site.</text>
</comment>
<keyword evidence="4 10" id="KW-0378">Hydrolase</keyword>
<comment type="caution">
    <text evidence="12">The sequence shown here is derived from an EMBL/GenBank/DDBJ whole genome shotgun (WGS) entry which is preliminary data.</text>
</comment>
<sequence length="1117" mass="120785">MGLHVHRAERADRLAEALAEVLAAPPEDPFAADVVAVPTRGVERWLAQRLAHRLGAADGEDGVCARVEFPAPAELVARARGRAEDDPWRPERLVWPLLEVIDACAVEDWCAPLGTYLGVVGDTSGTRAGRRFAAARHLARLFDAYGDHRPAMLRAWAAKEEDDGAGGDVPADLRWQSELWRRLRDRLGVPGPAETLPEHCRALAGGVGDLPARLSVFGPTRLATAHLEVLEALARTREVHLWLPHPSPALWDAVRAAHGAGPGRRREDPTADAAAHPLLRSLARDARELQLRLPAPDGRDVVDVHHPAPEHPPTTLLERLQDDLRHDHAPVLTERPGDDSVVVHSCHGPDRQVEVLREAVLGLLADDPSLEPRDVVVMCPDVETFAPLITAAFGGAGEGEHPGHQLQVRLADRALTQVNPLLGVLGTVLDLADARLSASELLDLAETGPVRRRFRFDDDDLERLRTLVARAGVRWGLDQDHRAAYRLGKVADNTWERGLDRLLLGVAMSGDEQVWLDTALPLDEVDSRDADLVGRLAELVDRVGEVLDRMRGERTGAGGHTGAQPLDAWLDALTLAVEGLTATPPADVWQLTQTRAVLAEVRGSGAADAGAPALTLHDLRAVLADHLAGRPTRANFRTGTLTVATLLPMRSVPHRVVCLLGLDDQVFPRETRTDGDDVLARDPCVGERDAAAEDRQLLLDAILAATERLVVVHSGADERTNAPRPPAVPVGELLDTLDRTVSVDGRPAREHVVRRHPLQPFAAAEFSTRAGRPFSFDATQLAGARALLSGRATPPRFLDGPLPAAAGPEEVDLVDLVRFVEHPVKAFLRQRLSLIPRGDEDEPDEALPVEPDGLARWAIGERLLTDRLAGHGVTACLSAEMRRGTLPPGALGNRLVRSIGRQAEDLVRTATPLWEAPARDLTISAALDDGSTVVGTVPGVRGSTLASVTFSRLGAKHRVGAWVQLLALAVAHPDEAWSSATIGKGQDGPRTEKIDRIDPEHARAVLADLVALRAEGLRAPLPLFGKSSERYVADRPRKTTRQAFDGARRSWSADWGDGRDAAHVLVWGRDRALDDVAGAPTGAGPDAGGESTRFGELAVRLWRPLREAESGREEHYR</sequence>
<gene>
    <name evidence="10 12" type="primary">recC</name>
    <name evidence="12" type="ORF">LQ327_06350</name>
</gene>
<keyword evidence="1 10" id="KW-0540">Nuclease</keyword>
<dbReference type="RefSeq" id="WP_230730664.1">
    <property type="nucleotide sequence ID" value="NZ_JAJNDB010000001.1"/>
</dbReference>
<evidence type="ECO:0000256" key="9">
    <source>
        <dbReference type="ARBA" id="ARBA00023204"/>
    </source>
</evidence>
<evidence type="ECO:0000256" key="6">
    <source>
        <dbReference type="ARBA" id="ARBA00022839"/>
    </source>
</evidence>
<evidence type="ECO:0000256" key="1">
    <source>
        <dbReference type="ARBA" id="ARBA00022722"/>
    </source>
</evidence>
<reference evidence="12 13" key="1">
    <citation type="submission" date="2021-11" db="EMBL/GenBank/DDBJ databases">
        <title>Draft genome sequence of Actinomycetospora sp. SF1 isolated from the rhizosphere soil.</title>
        <authorList>
            <person name="Duangmal K."/>
            <person name="Chantavorakit T."/>
        </authorList>
    </citation>
    <scope>NUCLEOTIDE SEQUENCE [LARGE SCALE GENOMIC DNA]</scope>
    <source>
        <strain evidence="12 13">TBRC 5722</strain>
    </source>
</reference>
<dbReference type="PANTHER" id="PTHR30591:SF1">
    <property type="entry name" value="RECBCD ENZYME SUBUNIT RECC"/>
    <property type="match status" value="1"/>
</dbReference>
<dbReference type="PIRSF" id="PIRSF000980">
    <property type="entry name" value="RecC"/>
    <property type="match status" value="1"/>
</dbReference>
<dbReference type="GO" id="GO:0008854">
    <property type="term" value="F:exodeoxyribonuclease V activity"/>
    <property type="evidence" value="ECO:0007669"/>
    <property type="project" value="UniProtKB-EC"/>
</dbReference>
<keyword evidence="5 10" id="KW-0347">Helicase</keyword>
<dbReference type="SUPFAM" id="SSF52540">
    <property type="entry name" value="P-loop containing nucleoside triphosphate hydrolases"/>
    <property type="match status" value="2"/>
</dbReference>
<dbReference type="Proteomes" id="UP001199469">
    <property type="component" value="Unassembled WGS sequence"/>
</dbReference>
<dbReference type="EMBL" id="JAJNDB010000001">
    <property type="protein sequence ID" value="MCD2193009.1"/>
    <property type="molecule type" value="Genomic_DNA"/>
</dbReference>
<protein>
    <recommendedName>
        <fullName evidence="10">RecBCD enzyme subunit RecC</fullName>
    </recommendedName>
    <alternativeName>
        <fullName evidence="10">Exonuclease V subunit RecC</fullName>
        <shortName evidence="10">ExoV subunit RecC</shortName>
    </alternativeName>
    <alternativeName>
        <fullName evidence="10">Helicase/nuclease RecBCD subunit RecC</fullName>
    </alternativeName>
</protein>
<evidence type="ECO:0000256" key="4">
    <source>
        <dbReference type="ARBA" id="ARBA00022801"/>
    </source>
</evidence>
<keyword evidence="2 10" id="KW-0547">Nucleotide-binding</keyword>
<evidence type="ECO:0000256" key="5">
    <source>
        <dbReference type="ARBA" id="ARBA00022806"/>
    </source>
</evidence>
<evidence type="ECO:0000259" key="11">
    <source>
        <dbReference type="Pfam" id="PF17946"/>
    </source>
</evidence>
<dbReference type="Gene3D" id="3.40.50.300">
    <property type="entry name" value="P-loop containing nucleotide triphosphate hydrolases"/>
    <property type="match status" value="2"/>
</dbReference>
<evidence type="ECO:0000313" key="12">
    <source>
        <dbReference type="EMBL" id="MCD2193009.1"/>
    </source>
</evidence>
<dbReference type="SUPFAM" id="SSF52980">
    <property type="entry name" value="Restriction endonuclease-like"/>
    <property type="match status" value="1"/>
</dbReference>
<keyword evidence="3 10" id="KW-0227">DNA damage</keyword>
<dbReference type="InterPro" id="IPR011335">
    <property type="entry name" value="Restrct_endonuc-II-like"/>
</dbReference>
<dbReference type="HAMAP" id="MF_01486">
    <property type="entry name" value="RecC"/>
    <property type="match status" value="1"/>
</dbReference>
<keyword evidence="13" id="KW-1185">Reference proteome</keyword>
<comment type="subunit">
    <text evidence="10">Heterotrimer of RecB, RecC and RecD. All subunits contribute to DNA-binding.</text>
</comment>
<dbReference type="PANTHER" id="PTHR30591">
    <property type="entry name" value="RECBCD ENZYME SUBUNIT RECC"/>
    <property type="match status" value="1"/>
</dbReference>
<dbReference type="InterPro" id="IPR041500">
    <property type="entry name" value="RecC_C"/>
</dbReference>